<evidence type="ECO:0000256" key="2">
    <source>
        <dbReference type="ARBA" id="ARBA00022540"/>
    </source>
</evidence>
<feature type="compositionally biased region" description="Polar residues" evidence="5">
    <location>
        <begin position="228"/>
        <end position="250"/>
    </location>
</feature>
<keyword evidence="3" id="KW-0648">Protein biosynthesis</keyword>
<gene>
    <name evidence="7" type="ORF">Pmar_PMAR006953</name>
</gene>
<feature type="compositionally biased region" description="Low complexity" evidence="5">
    <location>
        <begin position="196"/>
        <end position="207"/>
    </location>
</feature>
<dbReference type="GO" id="GO:0016281">
    <property type="term" value="C:eukaryotic translation initiation factor 4F complex"/>
    <property type="evidence" value="ECO:0007669"/>
    <property type="project" value="TreeGrafter"/>
</dbReference>
<feature type="region of interest" description="Disordered" evidence="5">
    <location>
        <begin position="1220"/>
        <end position="1247"/>
    </location>
</feature>
<dbReference type="EMBL" id="GG673648">
    <property type="protein sequence ID" value="EER15221.1"/>
    <property type="molecule type" value="Genomic_DNA"/>
</dbReference>
<evidence type="ECO:0000259" key="6">
    <source>
        <dbReference type="SMART" id="SM00543"/>
    </source>
</evidence>
<dbReference type="Proteomes" id="UP000007800">
    <property type="component" value="Unassembled WGS sequence"/>
</dbReference>
<feature type="region of interest" description="Disordered" evidence="5">
    <location>
        <begin position="1"/>
        <end position="65"/>
    </location>
</feature>
<feature type="compositionally biased region" description="Low complexity" evidence="5">
    <location>
        <begin position="49"/>
        <end position="65"/>
    </location>
</feature>
<feature type="region of interest" description="Disordered" evidence="5">
    <location>
        <begin position="615"/>
        <end position="843"/>
    </location>
</feature>
<evidence type="ECO:0000256" key="3">
    <source>
        <dbReference type="ARBA" id="ARBA00022917"/>
    </source>
</evidence>
<feature type="compositionally biased region" description="Low complexity" evidence="5">
    <location>
        <begin position="7"/>
        <end position="17"/>
    </location>
</feature>
<comment type="similarity">
    <text evidence="1">Belongs to the eukaryotic initiation factor 4G family.</text>
</comment>
<feature type="coiled-coil region" evidence="4">
    <location>
        <begin position="1250"/>
        <end position="1281"/>
    </location>
</feature>
<feature type="compositionally biased region" description="Low complexity" evidence="5">
    <location>
        <begin position="632"/>
        <end position="643"/>
    </location>
</feature>
<dbReference type="RefSeq" id="XP_002783425.1">
    <property type="nucleotide sequence ID" value="XM_002783379.1"/>
</dbReference>
<feature type="compositionally biased region" description="Low complexity" evidence="5">
    <location>
        <begin position="1648"/>
        <end position="1665"/>
    </location>
</feature>
<dbReference type="Pfam" id="PF02854">
    <property type="entry name" value="MIF4G"/>
    <property type="match status" value="1"/>
</dbReference>
<feature type="compositionally biased region" description="Polar residues" evidence="5">
    <location>
        <begin position="396"/>
        <end position="406"/>
    </location>
</feature>
<evidence type="ECO:0000313" key="7">
    <source>
        <dbReference type="EMBL" id="EER15221.1"/>
    </source>
</evidence>
<feature type="compositionally biased region" description="Basic and acidic residues" evidence="5">
    <location>
        <begin position="466"/>
        <end position="478"/>
    </location>
</feature>
<evidence type="ECO:0000256" key="5">
    <source>
        <dbReference type="SAM" id="MobiDB-lite"/>
    </source>
</evidence>
<dbReference type="SMART" id="SM00543">
    <property type="entry name" value="MIF4G"/>
    <property type="match status" value="1"/>
</dbReference>
<reference evidence="7 8" key="1">
    <citation type="submission" date="2008-07" db="EMBL/GenBank/DDBJ databases">
        <authorList>
            <person name="El-Sayed N."/>
            <person name="Caler E."/>
            <person name="Inman J."/>
            <person name="Amedeo P."/>
            <person name="Hass B."/>
            <person name="Wortman J."/>
        </authorList>
    </citation>
    <scope>NUCLEOTIDE SEQUENCE [LARGE SCALE GENOMIC DNA]</scope>
    <source>
        <strain evidence="8">ATCC 50983 / TXsc</strain>
    </source>
</reference>
<feature type="region of interest" description="Disordered" evidence="5">
    <location>
        <begin position="923"/>
        <end position="942"/>
    </location>
</feature>
<feature type="domain" description="MIF4G" evidence="6">
    <location>
        <begin position="993"/>
        <end position="1216"/>
    </location>
</feature>
<feature type="compositionally biased region" description="Low complexity" evidence="5">
    <location>
        <begin position="692"/>
        <end position="721"/>
    </location>
</feature>
<feature type="compositionally biased region" description="Low complexity" evidence="5">
    <location>
        <begin position="831"/>
        <end position="843"/>
    </location>
</feature>
<feature type="compositionally biased region" description="Gly residues" evidence="5">
    <location>
        <begin position="923"/>
        <end position="932"/>
    </location>
</feature>
<keyword evidence="8" id="KW-1185">Reference proteome</keyword>
<dbReference type="GO" id="GO:0003729">
    <property type="term" value="F:mRNA binding"/>
    <property type="evidence" value="ECO:0007669"/>
    <property type="project" value="TreeGrafter"/>
</dbReference>
<dbReference type="InterPro" id="IPR003890">
    <property type="entry name" value="MIF4G-like_typ-3"/>
</dbReference>
<evidence type="ECO:0000313" key="8">
    <source>
        <dbReference type="Proteomes" id="UP000007800"/>
    </source>
</evidence>
<feature type="region of interest" description="Disordered" evidence="5">
    <location>
        <begin position="890"/>
        <end position="912"/>
    </location>
</feature>
<name>C5KJW3_PERM5</name>
<proteinExistence type="inferred from homology"/>
<feature type="compositionally biased region" description="Polar residues" evidence="5">
    <location>
        <begin position="309"/>
        <end position="324"/>
    </location>
</feature>
<dbReference type="OrthoDB" id="514777at2759"/>
<dbReference type="GO" id="GO:0003743">
    <property type="term" value="F:translation initiation factor activity"/>
    <property type="evidence" value="ECO:0007669"/>
    <property type="project" value="UniProtKB-KW"/>
</dbReference>
<dbReference type="PANTHER" id="PTHR23253:SF9">
    <property type="entry name" value="EUKARYOTIC TRANSLATION INITIATION FACTOR 4 GAMMA 2"/>
    <property type="match status" value="1"/>
</dbReference>
<feature type="region of interest" description="Disordered" evidence="5">
    <location>
        <begin position="175"/>
        <end position="495"/>
    </location>
</feature>
<feature type="compositionally biased region" description="Low complexity" evidence="5">
    <location>
        <begin position="175"/>
        <end position="186"/>
    </location>
</feature>
<feature type="compositionally biased region" description="Gly residues" evidence="5">
    <location>
        <begin position="896"/>
        <end position="905"/>
    </location>
</feature>
<feature type="compositionally biased region" description="Low complexity" evidence="5">
    <location>
        <begin position="353"/>
        <end position="379"/>
    </location>
</feature>
<dbReference type="OMA" id="PEEMLWN"/>
<feature type="compositionally biased region" description="Low complexity" evidence="5">
    <location>
        <begin position="586"/>
        <end position="599"/>
    </location>
</feature>
<feature type="compositionally biased region" description="Low complexity" evidence="5">
    <location>
        <begin position="482"/>
        <end position="495"/>
    </location>
</feature>
<evidence type="ECO:0000256" key="1">
    <source>
        <dbReference type="ARBA" id="ARBA00005775"/>
    </source>
</evidence>
<sequence>MGGGSGPASNSNSRGPWGPNGPGKGKGKGAAASMNQGMQQQPPPPPPHATYQQQQQPQGGYYTPSGGYMMEEMGMPQQFVHQGYGFAAMPPYMAYGGPTSQPPPPPMMSAGYGYQMAPGMGPPGGAAAYYVPMQGMPYGMPGQEYPMQAAMMTPPPPQHLQGGYPGGGMYAGAPPYGTPMDSGGPMSAPPMPRPGSGPQQQQPPHSGATIGNASDTASGIMGGEESHLQQQAQHLNDNSIQQSATSRGGNTPSGGPPSRGSTMGPGARPFPGPPRREGSATSVPGGRPRKPLTIIDPSTGQEVKLVDQPATSTTKDSKPVTSEDNAAVPAGPTTRPAARVDSGVVEEEKTGETRPTTAATTGRPVSRQRPVQAAVAAGGAPTGPSADVAEGFETVQPHSSGTSSGEASHHDDYRGVNDRKKLLNAALRKPLPSSTKPPLIDSKHPKQQQAAPPSTGKPEGPSEASAQERDGQREDYAEHGVQQQQQQLGFIPAGGVPPMYPMGGPYGGMPPYGTPPPSYVGPQYGAPMMQPQQPAMPMYPQPPQGGVGMMMPMYPQPGLPSSSEEVEMSSPPPPSMPSEPSPQQPPASGDLSSSSAAKSGTQYGGRKLAFNKAIAKKSPTVAVTSPAEKEVSTAPTSGTAAAANESVAPHVEGPNHLGETSAVTLERKKLFSRAIGKPKVAVTPPPPPPSQQQPEPVQEEASTTTVEASRPEAVPEAPVAATKPALETPPSTMVSLAKKRGFKNIPIDRSAVHPSPVVAPQPVTVPGEHEQEGLPESAAVITSSVPTPETEAASKDKDSWEETSSSEGEPLKAAGVPEELTEGEETPSAQSSEESLSEPLPFSGPLSRNDLLRMFLVAPATEAFRGDTRPIDFADETPPPQLVTLSVASTSQVRQPGGGTGGGGLRRTTSKGMMGQRPQGYGGGGGGGGHHLGSGDWRKDMLGPQAMRDKYNRQQSRQQYKRSNAPVVPLKVTEHGYKVAAKLEDVSPQEKLHRLVMSNLNRITAENFMQVTASLAELGIDEGWKLELVVRTIFDKAIQESYYCEIYSDMCMQLRRVLPEFEGDDINKPMTFTRALITKCQEEFEALPVDLAPTPEEEAKANGDAQELEVIRSKKKERILGNMKFIGQLFLRQLLSAKVIKEVVGQLIFRSDEPEEHYIECVCILLLNIGSTLDQYDRGRNMCTAFIRRLRDIKRLDYPSRLKFMIQDLIDNRSRGWVDRKGNPVGGRSKKAVKSVTLQGQEDTKRQAKLDEARRKMDELAIEKKEQKEAKERELQEARAFKVDKFKNCRDYFREDGDLNSFLNDVTTMVQNDPSCPSKMAENLVNWGAEDPRGAFKDAELIVELVRRGIIPFKVLNLVLRGFLEVLDDVAMDFPKAPEFYHRLFALLLVGDYSVAEEPSEFDPQLILSWKVLGSDERSFDLAVKVLEQAKRIAGVPGVHKGLHFLRPLMKRMKHLEPSDDKDLDEMLEEMGLLKDETEGLLDKLGAALKGKDFDAATQLMNEEASGDLLGGKNALFERRVISALISNLRLAWSKDSWTVRLKPAESLLRTVCGTGTETGVGSPNNSELHNQKRLVESLAGAIYDARLPSKDVAGIYRAFVDMGLVRQVVLQQWYSQTSTESDREVRKFSAEGLRRVVAGQSSNGDTPPESSAESLASPASSVTQ</sequence>
<accession>C5KJW3</accession>
<feature type="compositionally biased region" description="Basic and acidic residues" evidence="5">
    <location>
        <begin position="407"/>
        <end position="421"/>
    </location>
</feature>
<feature type="compositionally biased region" description="Pro residues" evidence="5">
    <location>
        <begin position="570"/>
        <end position="585"/>
    </location>
</feature>
<dbReference type="Gene3D" id="1.25.40.180">
    <property type="match status" value="2"/>
</dbReference>
<evidence type="ECO:0000256" key="4">
    <source>
        <dbReference type="SAM" id="Coils"/>
    </source>
</evidence>
<dbReference type="GeneID" id="9062124"/>
<dbReference type="InParanoid" id="C5KJW3"/>
<feature type="region of interest" description="Disordered" evidence="5">
    <location>
        <begin position="549"/>
        <end position="603"/>
    </location>
</feature>
<dbReference type="InterPro" id="IPR016024">
    <property type="entry name" value="ARM-type_fold"/>
</dbReference>
<dbReference type="PANTHER" id="PTHR23253">
    <property type="entry name" value="EUKARYOTIC TRANSLATION INITIATION FACTOR 4 GAMMA"/>
    <property type="match status" value="1"/>
</dbReference>
<feature type="compositionally biased region" description="Low complexity" evidence="5">
    <location>
        <begin position="29"/>
        <end position="40"/>
    </location>
</feature>
<keyword evidence="4" id="KW-0175">Coiled coil</keyword>
<organism evidence="8">
    <name type="scientific">Perkinsus marinus (strain ATCC 50983 / TXsc)</name>
    <dbReference type="NCBI Taxonomy" id="423536"/>
    <lineage>
        <taxon>Eukaryota</taxon>
        <taxon>Sar</taxon>
        <taxon>Alveolata</taxon>
        <taxon>Perkinsozoa</taxon>
        <taxon>Perkinsea</taxon>
        <taxon>Perkinsida</taxon>
        <taxon>Perkinsidae</taxon>
        <taxon>Perkinsus</taxon>
    </lineage>
</organism>
<keyword evidence="2 7" id="KW-0396">Initiation factor</keyword>
<feature type="region of interest" description="Disordered" evidence="5">
    <location>
        <begin position="1637"/>
        <end position="1665"/>
    </location>
</feature>
<dbReference type="SUPFAM" id="SSF48371">
    <property type="entry name" value="ARM repeat"/>
    <property type="match status" value="1"/>
</dbReference>
<protein>
    <submittedName>
        <fullName evidence="7">Eukaryotic initiation factor 4f, putative</fullName>
    </submittedName>
</protein>